<feature type="region of interest" description="Disordered" evidence="1">
    <location>
        <begin position="1"/>
        <end position="53"/>
    </location>
</feature>
<dbReference type="EMBL" id="AVOT02039577">
    <property type="protein sequence ID" value="MBW0534676.1"/>
    <property type="molecule type" value="Genomic_DNA"/>
</dbReference>
<proteinExistence type="predicted"/>
<feature type="compositionally biased region" description="Low complexity" evidence="1">
    <location>
        <begin position="140"/>
        <end position="150"/>
    </location>
</feature>
<sequence>MQTSFKLQHPPSANLPSKPVYSYQTQPPHCRASRSSRRRHDENQRPHWKEPRGFQYHQAKSLHPRAMSSLPYNLLAIPPCPPHQPIFKLGAPLAPKLPSSAPSKVKHPASLAPPSRELLLKPHIPVQSFSPPPLVPPTLSPHSSSGGLSSTMTLHQLDESLISTIRRKQAVERVRKAVSCAVLRKMSTEASHQRLNAPHPSINHNTQNQPSTDWALSSQKHSPELPSPAFSPRHYIPKPLLLPSKLARNSNARSPPRPKVILSSQQRPLSYRFSTHNIDSCAIQSHGNSLEKENCLEKMNAEKFQILEVLPPSADKDILEPSDEPGKEEVTTYDSSIDSERKPVITLQQSQSFPPDRVSNKSITIPAQEILSESDQQQHSTLSHFGGKQAFINKKSRNTGTVPPNRKSFFCRVGTRSLEDLLGSLKSQAFSPLETSQDMTLSIQNYLEGPPIFILPSQVTRTEVYENIRNLASPSFALWRPLLRRIASFSFAQAS</sequence>
<organism evidence="2 3">
    <name type="scientific">Austropuccinia psidii MF-1</name>
    <dbReference type="NCBI Taxonomy" id="1389203"/>
    <lineage>
        <taxon>Eukaryota</taxon>
        <taxon>Fungi</taxon>
        <taxon>Dikarya</taxon>
        <taxon>Basidiomycota</taxon>
        <taxon>Pucciniomycotina</taxon>
        <taxon>Pucciniomycetes</taxon>
        <taxon>Pucciniales</taxon>
        <taxon>Sphaerophragmiaceae</taxon>
        <taxon>Austropuccinia</taxon>
    </lineage>
</organism>
<feature type="compositionally biased region" description="Polar residues" evidence="1">
    <location>
        <begin position="202"/>
        <end position="220"/>
    </location>
</feature>
<keyword evidence="3" id="KW-1185">Reference proteome</keyword>
<accession>A0A9Q3F6H2</accession>
<evidence type="ECO:0000256" key="1">
    <source>
        <dbReference type="SAM" id="MobiDB-lite"/>
    </source>
</evidence>
<reference evidence="2" key="1">
    <citation type="submission" date="2021-03" db="EMBL/GenBank/DDBJ databases">
        <title>Draft genome sequence of rust myrtle Austropuccinia psidii MF-1, a brazilian biotype.</title>
        <authorList>
            <person name="Quecine M.C."/>
            <person name="Pachon D.M.R."/>
            <person name="Bonatelli M.L."/>
            <person name="Correr F.H."/>
            <person name="Franceschini L.M."/>
            <person name="Leite T.F."/>
            <person name="Margarido G.R.A."/>
            <person name="Almeida C.A."/>
            <person name="Ferrarezi J.A."/>
            <person name="Labate C.A."/>
        </authorList>
    </citation>
    <scope>NUCLEOTIDE SEQUENCE</scope>
    <source>
        <strain evidence="2">MF-1</strain>
    </source>
</reference>
<gene>
    <name evidence="2" type="ORF">O181_074391</name>
</gene>
<protein>
    <submittedName>
        <fullName evidence="2">Uncharacterized protein</fullName>
    </submittedName>
</protein>
<feature type="compositionally biased region" description="Basic and acidic residues" evidence="1">
    <location>
        <begin position="39"/>
        <end position="52"/>
    </location>
</feature>
<evidence type="ECO:0000313" key="3">
    <source>
        <dbReference type="Proteomes" id="UP000765509"/>
    </source>
</evidence>
<feature type="compositionally biased region" description="Pro residues" evidence="1">
    <location>
        <begin position="130"/>
        <end position="139"/>
    </location>
</feature>
<dbReference type="AlphaFoldDB" id="A0A9Q3F6H2"/>
<evidence type="ECO:0000313" key="2">
    <source>
        <dbReference type="EMBL" id="MBW0534676.1"/>
    </source>
</evidence>
<dbReference type="Proteomes" id="UP000765509">
    <property type="component" value="Unassembled WGS sequence"/>
</dbReference>
<comment type="caution">
    <text evidence="2">The sequence shown here is derived from an EMBL/GenBank/DDBJ whole genome shotgun (WGS) entry which is preliminary data.</text>
</comment>
<name>A0A9Q3F6H2_9BASI</name>
<feature type="region of interest" description="Disordered" evidence="1">
    <location>
        <begin position="129"/>
        <end position="150"/>
    </location>
</feature>
<feature type="region of interest" description="Disordered" evidence="1">
    <location>
        <begin position="189"/>
        <end position="232"/>
    </location>
</feature>